<feature type="transmembrane region" description="Helical" evidence="6">
    <location>
        <begin position="803"/>
        <end position="825"/>
    </location>
</feature>
<reference evidence="8 9" key="1">
    <citation type="submission" date="2019-01" db="EMBL/GenBank/DDBJ databases">
        <title>Genomic insights into a novel species Rhodoferax sp.</title>
        <authorList>
            <person name="Jin L."/>
        </authorList>
    </citation>
    <scope>NUCLEOTIDE SEQUENCE [LARGE SCALE GENOMIC DNA]</scope>
    <source>
        <strain evidence="8 9">CHu59-6-5</strain>
    </source>
</reference>
<accession>A0A515D8K4</accession>
<dbReference type="AlphaFoldDB" id="A0A515D8K4"/>
<organism evidence="8 9">
    <name type="scientific">Rhodoferax sediminis</name>
    <dbReference type="NCBI Taxonomy" id="2509614"/>
    <lineage>
        <taxon>Bacteria</taxon>
        <taxon>Pseudomonadati</taxon>
        <taxon>Pseudomonadota</taxon>
        <taxon>Betaproteobacteria</taxon>
        <taxon>Burkholderiales</taxon>
        <taxon>Comamonadaceae</taxon>
        <taxon>Rhodoferax</taxon>
    </lineage>
</organism>
<dbReference type="EMBL" id="CP035503">
    <property type="protein sequence ID" value="QDL36732.1"/>
    <property type="molecule type" value="Genomic_DNA"/>
</dbReference>
<gene>
    <name evidence="8" type="ORF">EUB48_05025</name>
</gene>
<keyword evidence="9" id="KW-1185">Reference proteome</keyword>
<dbReference type="InterPro" id="IPR003838">
    <property type="entry name" value="ABC3_permease_C"/>
</dbReference>
<feature type="transmembrane region" description="Helical" evidence="6">
    <location>
        <begin position="429"/>
        <end position="452"/>
    </location>
</feature>
<feature type="transmembrane region" description="Helical" evidence="6">
    <location>
        <begin position="269"/>
        <end position="293"/>
    </location>
</feature>
<evidence type="ECO:0000313" key="8">
    <source>
        <dbReference type="EMBL" id="QDL36732.1"/>
    </source>
</evidence>
<proteinExistence type="predicted"/>
<evidence type="ECO:0000256" key="6">
    <source>
        <dbReference type="SAM" id="Phobius"/>
    </source>
</evidence>
<dbReference type="OrthoDB" id="5292592at2"/>
<evidence type="ECO:0000256" key="5">
    <source>
        <dbReference type="ARBA" id="ARBA00023136"/>
    </source>
</evidence>
<feature type="transmembrane region" description="Helical" evidence="6">
    <location>
        <begin position="768"/>
        <end position="791"/>
    </location>
</feature>
<evidence type="ECO:0000256" key="1">
    <source>
        <dbReference type="ARBA" id="ARBA00004651"/>
    </source>
</evidence>
<name>A0A515D8K4_9BURK</name>
<feature type="transmembrane region" description="Helical" evidence="6">
    <location>
        <begin position="338"/>
        <end position="355"/>
    </location>
</feature>
<feature type="transmembrane region" description="Helical" evidence="6">
    <location>
        <begin position="313"/>
        <end position="331"/>
    </location>
</feature>
<keyword evidence="4 6" id="KW-1133">Transmembrane helix</keyword>
<keyword evidence="5 6" id="KW-0472">Membrane</keyword>
<evidence type="ECO:0000256" key="3">
    <source>
        <dbReference type="ARBA" id="ARBA00022692"/>
    </source>
</evidence>
<feature type="domain" description="ABC3 transporter permease C-terminal" evidence="7">
    <location>
        <begin position="272"/>
        <end position="390"/>
    </location>
</feature>
<feature type="transmembrane region" description="Helical" evidence="6">
    <location>
        <begin position="22"/>
        <end position="43"/>
    </location>
</feature>
<keyword evidence="3 6" id="KW-0812">Transmembrane</keyword>
<evidence type="ECO:0000256" key="2">
    <source>
        <dbReference type="ARBA" id="ARBA00022475"/>
    </source>
</evidence>
<feature type="transmembrane region" description="Helical" evidence="6">
    <location>
        <begin position="361"/>
        <end position="383"/>
    </location>
</feature>
<dbReference type="Proteomes" id="UP000316798">
    <property type="component" value="Chromosome"/>
</dbReference>
<sequence length="842" mass="89925">MNASFLRLGWRTLWRDVRAGELRLLIVAVTLAVGALTAVGFFADRLQGGLQRDARQLLGGDAVISSDNPTPQSFIDRARALGLQTASTLGFPTMGRAADAQGSASKLVALKAVGAGYPLRGSLSVATQPDAPGHNTRDIPAPGEVWVDASLLDALNLKMGDALLLGDATLHISRIIVIEPDRGAGFMSFAPRVMLNQADLAATRLIQPASRVSYRFAVAGSDRQVKAFVQWATLQAKNPDDATMRGVRVESLESGRPAMQQTLDRAQKFLNLVALLAALLSAVAVALTARGFAASHLDDCAMLRVLGQSQRTIAWSYTFEFALVGLFASAAGVLLGYVVHYGFVLLLAGLIEVALPTAGGWPVGLGLGMGLTLMLAFGLPPVLQLAQVPPLRVIRRDVGNLKPTSLAVLALGVMGFAALLLAASSDLTLGLIAVGGFAAAVAVFAALSWLAVKLLRRGVNEATAPRWLVLATRQISARPAYAVVQVSALAVGLLALVLLVLLRTDLISGWRQATPPDAPNRFVINVMPEQSASFQQALHAAGVQKFDWYPMIRGRLVAINGKSVTPDDYPDDRARRLVDREFNLSHSAVQPPYNQIVAGRWTPEQKGAISVEEGIAKTLNLALGDVLRFDVGGAQIDAKISSLRKVDWGSMRANFFAMYPVSTMPDVPTTYMGAFRAPDTRGFDNNLVRAFPNITSVDMTSTIAQVQRVLDQVIRAVEFLFGFTLAAGLVVLFAAIGATREERAREFAIMRAVGAQASLLRQVQRAELVGVGLLAGFLASVVAMGVGWALARYVFGFEWAPSLWVPIIGAIAGAVLALGAGWWGLREVLRRPVMETLRRAAQ</sequence>
<evidence type="ECO:0000259" key="7">
    <source>
        <dbReference type="Pfam" id="PF02687"/>
    </source>
</evidence>
<dbReference type="PANTHER" id="PTHR30287:SF1">
    <property type="entry name" value="INNER MEMBRANE PROTEIN"/>
    <property type="match status" value="1"/>
</dbReference>
<dbReference type="KEGG" id="rhf:EUB48_05025"/>
<feature type="transmembrane region" description="Helical" evidence="6">
    <location>
        <begin position="480"/>
        <end position="502"/>
    </location>
</feature>
<dbReference type="RefSeq" id="WP_142817894.1">
    <property type="nucleotide sequence ID" value="NZ_CP035503.1"/>
</dbReference>
<keyword evidence="2" id="KW-1003">Cell membrane</keyword>
<dbReference type="Pfam" id="PF02687">
    <property type="entry name" value="FtsX"/>
    <property type="match status" value="2"/>
</dbReference>
<comment type="subcellular location">
    <subcellularLocation>
        <location evidence="1">Cell membrane</location>
        <topology evidence="1">Multi-pass membrane protein</topology>
    </subcellularLocation>
</comment>
<evidence type="ECO:0000313" key="9">
    <source>
        <dbReference type="Proteomes" id="UP000316798"/>
    </source>
</evidence>
<evidence type="ECO:0000256" key="4">
    <source>
        <dbReference type="ARBA" id="ARBA00022989"/>
    </source>
</evidence>
<protein>
    <submittedName>
        <fullName evidence="8">FtsX-like permease family protein</fullName>
    </submittedName>
</protein>
<dbReference type="PANTHER" id="PTHR30287">
    <property type="entry name" value="MEMBRANE COMPONENT OF PREDICTED ABC SUPERFAMILY METABOLITE UPTAKE TRANSPORTER"/>
    <property type="match status" value="1"/>
</dbReference>
<feature type="domain" description="ABC3 transporter permease C-terminal" evidence="7">
    <location>
        <begin position="719"/>
        <end position="832"/>
    </location>
</feature>
<feature type="transmembrane region" description="Helical" evidence="6">
    <location>
        <begin position="404"/>
        <end position="423"/>
    </location>
</feature>
<dbReference type="GO" id="GO:0005886">
    <property type="term" value="C:plasma membrane"/>
    <property type="evidence" value="ECO:0007669"/>
    <property type="project" value="UniProtKB-SubCell"/>
</dbReference>
<dbReference type="InterPro" id="IPR038766">
    <property type="entry name" value="Membrane_comp_ABC_pdt"/>
</dbReference>
<feature type="transmembrane region" description="Helical" evidence="6">
    <location>
        <begin position="719"/>
        <end position="738"/>
    </location>
</feature>